<reference evidence="5 6" key="1">
    <citation type="submission" date="2023-06" db="EMBL/GenBank/DDBJ databases">
        <title>Parasedimentitalea psychrophila sp. nov., a psychrophilic bacterium isolated from deep-sea sediment.</title>
        <authorList>
            <person name="Li A."/>
        </authorList>
    </citation>
    <scope>NUCLEOTIDE SEQUENCE [LARGE SCALE GENOMIC DNA]</scope>
    <source>
        <strain evidence="5 6">QS115</strain>
    </source>
</reference>
<dbReference type="SUPFAM" id="SSF56563">
    <property type="entry name" value="Major capsid protein gp5"/>
    <property type="match status" value="1"/>
</dbReference>
<feature type="domain" description="Phage capsid-like C-terminal" evidence="3">
    <location>
        <begin position="142"/>
        <end position="428"/>
    </location>
</feature>
<evidence type="ECO:0000256" key="2">
    <source>
        <dbReference type="SAM" id="MobiDB-lite"/>
    </source>
</evidence>
<evidence type="ECO:0000313" key="4">
    <source>
        <dbReference type="EMBL" id="WIY23345.1"/>
    </source>
</evidence>
<dbReference type="InterPro" id="IPR024455">
    <property type="entry name" value="Phage_capsid"/>
</dbReference>
<protein>
    <submittedName>
        <fullName evidence="5">Phage major capsid protein</fullName>
    </submittedName>
</protein>
<dbReference type="AlphaFoldDB" id="A0A9Y2P6V9"/>
<accession>A0A9Y2P6V9</accession>
<gene>
    <name evidence="4" type="ORF">QPJ95_11780</name>
    <name evidence="5" type="ORF">QPJ95_21980</name>
</gene>
<proteinExistence type="predicted"/>
<evidence type="ECO:0000256" key="1">
    <source>
        <dbReference type="ARBA" id="ARBA00004328"/>
    </source>
</evidence>
<keyword evidence="6" id="KW-1185">Reference proteome</keyword>
<dbReference type="Gene3D" id="3.30.2400.10">
    <property type="entry name" value="Major capsid protein gp5"/>
    <property type="match status" value="1"/>
</dbReference>
<dbReference type="KEGG" id="ppso:QPJ95_21980"/>
<dbReference type="EMBL" id="CP127247">
    <property type="protein sequence ID" value="WIY23345.1"/>
    <property type="molecule type" value="Genomic_DNA"/>
</dbReference>
<dbReference type="Proteomes" id="UP001238334">
    <property type="component" value="Chromosome"/>
</dbReference>
<dbReference type="InterPro" id="IPR054612">
    <property type="entry name" value="Phage_capsid-like_C"/>
</dbReference>
<dbReference type="RefSeq" id="WP_270921233.1">
    <property type="nucleotide sequence ID" value="NZ_CP127247.1"/>
</dbReference>
<dbReference type="NCBIfam" id="TIGR01554">
    <property type="entry name" value="major_cap_HK97"/>
    <property type="match status" value="1"/>
</dbReference>
<feature type="region of interest" description="Disordered" evidence="2">
    <location>
        <begin position="71"/>
        <end position="90"/>
    </location>
</feature>
<name>A0A9Y2P6V9_9RHOB</name>
<dbReference type="Pfam" id="PF05065">
    <property type="entry name" value="Phage_capsid"/>
    <property type="match status" value="1"/>
</dbReference>
<dbReference type="EMBL" id="CP127247">
    <property type="protein sequence ID" value="WIY25125.1"/>
    <property type="molecule type" value="Genomic_DNA"/>
</dbReference>
<evidence type="ECO:0000259" key="3">
    <source>
        <dbReference type="Pfam" id="PF05065"/>
    </source>
</evidence>
<evidence type="ECO:0000313" key="6">
    <source>
        <dbReference type="Proteomes" id="UP001238334"/>
    </source>
</evidence>
<evidence type="ECO:0000313" key="5">
    <source>
        <dbReference type="EMBL" id="WIY25125.1"/>
    </source>
</evidence>
<comment type="subcellular location">
    <subcellularLocation>
        <location evidence="1">Virion</location>
    </subcellularLocation>
</comment>
<sequence>MDINDLRRMLKASADTMGTTAKLIEDLQASGTAEASAIDTAVAEFTAAQKEFEGLQVRVKRAEAVEAAKASTAVSELDGGTGGGGSLPAQPANADLKGADTGLMVAALANSRGDKDKAATLLEEQGHSQIAATLSGATESAGGVLIPRPQSNVLIELLKPKVVVRKLGAVVHDMPAGKLRHGRVATAPTAGYIGENAPIVESEPSFDNVDQDFKTLTALVPLGNALLAHSSASIGVMVRDLLLNYMALREDLAFLRGDGTSNTPKGLLNWCLAGHKQSAIANTPSVVEAKLRWMVSVVEDTNVPMMRCGWIMRGATKHFLASLINAAGTKMFPSIEASNMLFGYPIETTSQVPNNLGTGNDTEITFADFSEIMIGDDQDIRIASSSEASFVDTSGDTVSAFQRDLTLMRAVSRHDLAPAHDEAISVLTGTSWGL</sequence>
<dbReference type="KEGG" id="ppso:QPJ95_11780"/>
<organism evidence="5 6">
    <name type="scientific">Parasedimentitalea psychrophila</name>
    <dbReference type="NCBI Taxonomy" id="2997337"/>
    <lineage>
        <taxon>Bacteria</taxon>
        <taxon>Pseudomonadati</taxon>
        <taxon>Pseudomonadota</taxon>
        <taxon>Alphaproteobacteria</taxon>
        <taxon>Rhodobacterales</taxon>
        <taxon>Paracoccaceae</taxon>
        <taxon>Parasedimentitalea</taxon>
    </lineage>
</organism>